<dbReference type="AlphaFoldDB" id="A0AAV2A219"/>
<reference evidence="1 2" key="1">
    <citation type="submission" date="2024-04" db="EMBL/GenBank/DDBJ databases">
        <authorList>
            <person name="Rising A."/>
            <person name="Reimegard J."/>
            <person name="Sonavane S."/>
            <person name="Akerstrom W."/>
            <person name="Nylinder S."/>
            <person name="Hedman E."/>
            <person name="Kallberg Y."/>
        </authorList>
    </citation>
    <scope>NUCLEOTIDE SEQUENCE [LARGE SCALE GENOMIC DNA]</scope>
</reference>
<evidence type="ECO:0000313" key="1">
    <source>
        <dbReference type="EMBL" id="CAL1278075.1"/>
    </source>
</evidence>
<organism evidence="1 2">
    <name type="scientific">Larinioides sclopetarius</name>
    <dbReference type="NCBI Taxonomy" id="280406"/>
    <lineage>
        <taxon>Eukaryota</taxon>
        <taxon>Metazoa</taxon>
        <taxon>Ecdysozoa</taxon>
        <taxon>Arthropoda</taxon>
        <taxon>Chelicerata</taxon>
        <taxon>Arachnida</taxon>
        <taxon>Araneae</taxon>
        <taxon>Araneomorphae</taxon>
        <taxon>Entelegynae</taxon>
        <taxon>Araneoidea</taxon>
        <taxon>Araneidae</taxon>
        <taxon>Larinioides</taxon>
    </lineage>
</organism>
<gene>
    <name evidence="1" type="ORF">LARSCL_LOCUS9581</name>
</gene>
<comment type="caution">
    <text evidence="1">The sequence shown here is derived from an EMBL/GenBank/DDBJ whole genome shotgun (WGS) entry which is preliminary data.</text>
</comment>
<keyword evidence="2" id="KW-1185">Reference proteome</keyword>
<dbReference type="Proteomes" id="UP001497382">
    <property type="component" value="Unassembled WGS sequence"/>
</dbReference>
<dbReference type="EMBL" id="CAXIEN010000108">
    <property type="protein sequence ID" value="CAL1278075.1"/>
    <property type="molecule type" value="Genomic_DNA"/>
</dbReference>
<protein>
    <submittedName>
        <fullName evidence="1">Uncharacterized protein</fullName>
    </submittedName>
</protein>
<sequence length="85" mass="10327">MTVNMFHNLFSVFAFINMHLFINQYFSNTVIDFQLECNQHSHPFKPDILRFGVEFQKNLHSIVYGLLWNMKRKRTHIFYEISEVL</sequence>
<evidence type="ECO:0000313" key="2">
    <source>
        <dbReference type="Proteomes" id="UP001497382"/>
    </source>
</evidence>
<proteinExistence type="predicted"/>
<accession>A0AAV2A219</accession>
<name>A0AAV2A219_9ARAC</name>